<comment type="caution">
    <text evidence="1">The sequence shown here is derived from an EMBL/GenBank/DDBJ whole genome shotgun (WGS) entry which is preliminary data.</text>
</comment>
<evidence type="ECO:0000313" key="1">
    <source>
        <dbReference type="EMBL" id="RBQ21194.1"/>
    </source>
</evidence>
<organism evidence="1 2">
    <name type="scientific">Spongiactinospora rosea</name>
    <dbReference type="NCBI Taxonomy" id="2248750"/>
    <lineage>
        <taxon>Bacteria</taxon>
        <taxon>Bacillati</taxon>
        <taxon>Actinomycetota</taxon>
        <taxon>Actinomycetes</taxon>
        <taxon>Streptosporangiales</taxon>
        <taxon>Streptosporangiaceae</taxon>
        <taxon>Spongiactinospora</taxon>
    </lineage>
</organism>
<reference evidence="1 2" key="1">
    <citation type="submission" date="2018-06" db="EMBL/GenBank/DDBJ databases">
        <title>Sphaerisporangium craniellae sp. nov., isolated from a marine sponge in the South China Sea.</title>
        <authorList>
            <person name="Li L."/>
        </authorList>
    </citation>
    <scope>NUCLEOTIDE SEQUENCE [LARGE SCALE GENOMIC DNA]</scope>
    <source>
        <strain evidence="1 2">LHW63015</strain>
    </source>
</reference>
<dbReference type="OrthoDB" id="3469236at2"/>
<proteinExistence type="predicted"/>
<sequence>MTVPKLPHQPRQRRRGLLLVGLLAMTGGGVLAAQTVQQLSSRSLVVVMTRDVPIGRQVTANDMATTLVGAEPGVATVPGDRLPQIVGTRAAVTLLAGTLLSPKATTDQLTPAPQQQLVPIAVKPSRLPARGFAPGDPVLVMPAPDPTTRRIVPTGIAAVVDQVKEPDTDGMVVVDLLVSDMDGPKLASLAADGRVALVLTPRRQ</sequence>
<evidence type="ECO:0000313" key="2">
    <source>
        <dbReference type="Proteomes" id="UP000253303"/>
    </source>
</evidence>
<accession>A0A366M6G8</accession>
<protein>
    <recommendedName>
        <fullName evidence="3">SAF domain-containing protein</fullName>
    </recommendedName>
</protein>
<dbReference type="Proteomes" id="UP000253303">
    <property type="component" value="Unassembled WGS sequence"/>
</dbReference>
<keyword evidence="2" id="KW-1185">Reference proteome</keyword>
<dbReference type="RefSeq" id="WP_113977402.1">
    <property type="nucleotide sequence ID" value="NZ_QMEY01000001.1"/>
</dbReference>
<name>A0A366M6G8_9ACTN</name>
<gene>
    <name evidence="1" type="ORF">DP939_00175</name>
</gene>
<dbReference type="EMBL" id="QMEY01000001">
    <property type="protein sequence ID" value="RBQ21194.1"/>
    <property type="molecule type" value="Genomic_DNA"/>
</dbReference>
<evidence type="ECO:0008006" key="3">
    <source>
        <dbReference type="Google" id="ProtNLM"/>
    </source>
</evidence>
<dbReference type="AlphaFoldDB" id="A0A366M6G8"/>